<dbReference type="PANTHER" id="PTHR36513:SF1">
    <property type="entry name" value="TRANSMEMBRANE PROTEIN"/>
    <property type="match status" value="1"/>
</dbReference>
<dbReference type="Proteomes" id="UP001365846">
    <property type="component" value="Unassembled WGS sequence"/>
</dbReference>
<comment type="caution">
    <text evidence="1">The sequence shown here is derived from an EMBL/GenBank/DDBJ whole genome shotgun (WGS) entry which is preliminary data.</text>
</comment>
<accession>A0ABU8VAV1</accession>
<organism evidence="1 2">
    <name type="scientific">Variovorax ureilyticus</name>
    <dbReference type="NCBI Taxonomy" id="1836198"/>
    <lineage>
        <taxon>Bacteria</taxon>
        <taxon>Pseudomonadati</taxon>
        <taxon>Pseudomonadota</taxon>
        <taxon>Betaproteobacteria</taxon>
        <taxon>Burkholderiales</taxon>
        <taxon>Comamonadaceae</taxon>
        <taxon>Variovorax</taxon>
    </lineage>
</organism>
<dbReference type="Pfam" id="PF05990">
    <property type="entry name" value="DUF900"/>
    <property type="match status" value="1"/>
</dbReference>
<dbReference type="SUPFAM" id="SSF53474">
    <property type="entry name" value="alpha/beta-Hydrolases"/>
    <property type="match status" value="1"/>
</dbReference>
<dbReference type="RefSeq" id="WP_340355773.1">
    <property type="nucleotide sequence ID" value="NZ_JBBKZU010000002.1"/>
</dbReference>
<dbReference type="GO" id="GO:0016787">
    <property type="term" value="F:hydrolase activity"/>
    <property type="evidence" value="ECO:0007669"/>
    <property type="project" value="UniProtKB-KW"/>
</dbReference>
<evidence type="ECO:0000313" key="2">
    <source>
        <dbReference type="Proteomes" id="UP001365846"/>
    </source>
</evidence>
<evidence type="ECO:0000313" key="1">
    <source>
        <dbReference type="EMBL" id="MEJ8810451.1"/>
    </source>
</evidence>
<reference evidence="1 2" key="1">
    <citation type="submission" date="2024-03" db="EMBL/GenBank/DDBJ databases">
        <title>Novel species of the genus Variovorax.</title>
        <authorList>
            <person name="Liu Q."/>
            <person name="Xin Y.-H."/>
        </authorList>
    </citation>
    <scope>NUCLEOTIDE SEQUENCE [LARGE SCALE GENOMIC DNA]</scope>
    <source>
        <strain evidence="1 2">KACC 18899</strain>
    </source>
</reference>
<protein>
    <submittedName>
        <fullName evidence="1">Alpha/beta hydrolase</fullName>
    </submittedName>
</protein>
<dbReference type="PANTHER" id="PTHR36513">
    <property type="entry name" value="ABC TRANSMEMBRANE TYPE-1 DOMAIN-CONTAINING PROTEIN"/>
    <property type="match status" value="1"/>
</dbReference>
<gene>
    <name evidence="1" type="ORF">WKW77_05180</name>
</gene>
<proteinExistence type="predicted"/>
<keyword evidence="1" id="KW-0378">Hydrolase</keyword>
<dbReference type="InterPro" id="IPR010297">
    <property type="entry name" value="DUF900_hydrolase"/>
</dbReference>
<dbReference type="EMBL" id="JBBKZU010000002">
    <property type="protein sequence ID" value="MEJ8810451.1"/>
    <property type="molecule type" value="Genomic_DNA"/>
</dbReference>
<dbReference type="InterPro" id="IPR029058">
    <property type="entry name" value="AB_hydrolase_fold"/>
</dbReference>
<name>A0ABU8VAV1_9BURK</name>
<keyword evidence="2" id="KW-1185">Reference proteome</keyword>
<sequence length="438" mass="48357">MTAAHAPDSIATGARDTGRLGSAARTVCAVLLAGLLAACHAPVRLMPTPASFSNGDVDPFEKIGAKLQTTEVPVFYATNRVALIEHPDPIHTIVPSDDLRMGTAHVRVGDETLDWETLHRLSTSTDPDERPIVHLQRLEQMAKLRSGEAVKDSPDAKAFFTMVNQALAASPNSELLIYVHGSNNTVPRAAAQAAQFRHFTGRRMVVLVFMWPSAGSILRYLTDVSNAEASVEPFARMVELLAENTSASKIDVLAYSAGAQVLSPALVRLGTPRPGESREQLQKRLRLGQIYFTAPDIDTRRFVDELGGYIDVIERVSIAANLNDSVLRFAAIVGRASRAGRPDVTELDETQTRFLVDASRKLRFDLIRVDPKDIPNLPENSHAFWYDDPWVSGDMLAQFVLNAPPPRRGLDEQLTAGGARYWRFPADFHDRIYRLFRP</sequence>